<keyword evidence="1" id="KW-0812">Transmembrane</keyword>
<reference evidence="2 3" key="1">
    <citation type="submission" date="2023-07" db="EMBL/GenBank/DDBJ databases">
        <title>Protaetiibacter sp. nov WY-16 isolated from soil.</title>
        <authorList>
            <person name="Liu B."/>
            <person name="Wan Y."/>
        </authorList>
    </citation>
    <scope>NUCLEOTIDE SEQUENCE [LARGE SCALE GENOMIC DNA]</scope>
    <source>
        <strain evidence="2 3">WY-16</strain>
    </source>
</reference>
<name>A0ABT9BQ07_9MICO</name>
<feature type="transmembrane region" description="Helical" evidence="1">
    <location>
        <begin position="121"/>
        <end position="142"/>
    </location>
</feature>
<dbReference type="Proteomes" id="UP001241072">
    <property type="component" value="Unassembled WGS sequence"/>
</dbReference>
<evidence type="ECO:0000313" key="2">
    <source>
        <dbReference type="EMBL" id="MDO7882518.1"/>
    </source>
</evidence>
<feature type="transmembrane region" description="Helical" evidence="1">
    <location>
        <begin position="12"/>
        <end position="33"/>
    </location>
</feature>
<dbReference type="EMBL" id="JAUQUB010000001">
    <property type="protein sequence ID" value="MDO7882518.1"/>
    <property type="molecule type" value="Genomic_DNA"/>
</dbReference>
<evidence type="ECO:0000256" key="1">
    <source>
        <dbReference type="SAM" id="Phobius"/>
    </source>
</evidence>
<evidence type="ECO:0000313" key="3">
    <source>
        <dbReference type="Proteomes" id="UP001241072"/>
    </source>
</evidence>
<keyword evidence="1" id="KW-0472">Membrane</keyword>
<comment type="caution">
    <text evidence="2">The sequence shown here is derived from an EMBL/GenBank/DDBJ whole genome shotgun (WGS) entry which is preliminary data.</text>
</comment>
<keyword evidence="1" id="KW-1133">Transmembrane helix</keyword>
<feature type="transmembrane region" description="Helical" evidence="1">
    <location>
        <begin position="40"/>
        <end position="62"/>
    </location>
</feature>
<protein>
    <recommendedName>
        <fullName evidence="4">DUF3592 domain-containing protein</fullName>
    </recommendedName>
</protein>
<keyword evidence="3" id="KW-1185">Reference proteome</keyword>
<gene>
    <name evidence="2" type="ORF">Q5716_09810</name>
</gene>
<sequence length="144" mass="15717">MIIWSRWGTLVLLFVGLGVLLGFGIAGVTGLVASSGPINGVFVGIGLVLSAALLWVFTRFVVGTYIDKPRPAVMYEKLAEPVRDEAGAVRTHRVIPVLHPETGQQVWTNPVSTFFFVPLRYWPFVLGAIGVLIFVINLVVVLTR</sequence>
<accession>A0ABT9BQ07</accession>
<dbReference type="RefSeq" id="WP_305002892.1">
    <property type="nucleotide sequence ID" value="NZ_JAUQUB010000001.1"/>
</dbReference>
<evidence type="ECO:0008006" key="4">
    <source>
        <dbReference type="Google" id="ProtNLM"/>
    </source>
</evidence>
<organism evidence="2 3">
    <name type="scientific">Antiquaquibacter soli</name>
    <dbReference type="NCBI Taxonomy" id="3064523"/>
    <lineage>
        <taxon>Bacteria</taxon>
        <taxon>Bacillati</taxon>
        <taxon>Actinomycetota</taxon>
        <taxon>Actinomycetes</taxon>
        <taxon>Micrococcales</taxon>
        <taxon>Microbacteriaceae</taxon>
        <taxon>Antiquaquibacter</taxon>
    </lineage>
</organism>
<proteinExistence type="predicted"/>